<organism evidence="3 4">
    <name type="scientific">Agrococcus citreus</name>
    <dbReference type="NCBI Taxonomy" id="84643"/>
    <lineage>
        <taxon>Bacteria</taxon>
        <taxon>Bacillati</taxon>
        <taxon>Actinomycetota</taxon>
        <taxon>Actinomycetes</taxon>
        <taxon>Micrococcales</taxon>
        <taxon>Microbacteriaceae</taxon>
        <taxon>Agrococcus</taxon>
    </lineage>
</organism>
<reference evidence="3 4" key="1">
    <citation type="journal article" date="2019" name="Int. J. Syst. Evol. Microbiol.">
        <title>The Global Catalogue of Microorganisms (GCM) 10K type strain sequencing project: providing services to taxonomists for standard genome sequencing and annotation.</title>
        <authorList>
            <consortium name="The Broad Institute Genomics Platform"/>
            <consortium name="The Broad Institute Genome Sequencing Center for Infectious Disease"/>
            <person name="Wu L."/>
            <person name="Ma J."/>
        </authorList>
    </citation>
    <scope>NUCLEOTIDE SEQUENCE [LARGE SCALE GENOMIC DNA]</scope>
    <source>
        <strain evidence="3 4">JCM 12398</strain>
    </source>
</reference>
<evidence type="ECO:0000256" key="2">
    <source>
        <dbReference type="SAM" id="SignalP"/>
    </source>
</evidence>
<comment type="caution">
    <text evidence="3">The sequence shown here is derived from an EMBL/GenBank/DDBJ whole genome shotgun (WGS) entry which is preliminary data.</text>
</comment>
<proteinExistence type="predicted"/>
<sequence length="194" mass="19582">MRIRRLLPVALVATATALALTGCEPGALAPNDSEAPSPSASETDPSSPTPSASETELPEPPTPTPAPTGSALPTTPPVAGDISCTDVYSADQLYEFNPNFAPTAEQGSLPGAIDDVADAGGTVCAYQHVTGADRLLIGVLNDAAGFAAPAFETVAGMGVATSPQNSAIIAVASEYFDTVQDAQQVIDQVADNLD</sequence>
<accession>A0ABN1Z064</accession>
<gene>
    <name evidence="3" type="ORF">GCM10009640_27330</name>
</gene>
<evidence type="ECO:0000256" key="1">
    <source>
        <dbReference type="SAM" id="MobiDB-lite"/>
    </source>
</evidence>
<evidence type="ECO:0008006" key="5">
    <source>
        <dbReference type="Google" id="ProtNLM"/>
    </source>
</evidence>
<keyword evidence="4" id="KW-1185">Reference proteome</keyword>
<feature type="chain" id="PRO_5047279739" description="DUF3558 domain-containing protein" evidence="2">
    <location>
        <begin position="20"/>
        <end position="194"/>
    </location>
</feature>
<dbReference type="PROSITE" id="PS51257">
    <property type="entry name" value="PROKAR_LIPOPROTEIN"/>
    <property type="match status" value="1"/>
</dbReference>
<name>A0ABN1Z064_9MICO</name>
<keyword evidence="2" id="KW-0732">Signal</keyword>
<dbReference type="EMBL" id="BAAAKK010000006">
    <property type="protein sequence ID" value="GAA1426366.1"/>
    <property type="molecule type" value="Genomic_DNA"/>
</dbReference>
<feature type="compositionally biased region" description="Low complexity" evidence="1">
    <location>
        <begin position="33"/>
        <end position="55"/>
    </location>
</feature>
<feature type="region of interest" description="Disordered" evidence="1">
    <location>
        <begin position="27"/>
        <end position="78"/>
    </location>
</feature>
<feature type="signal peptide" evidence="2">
    <location>
        <begin position="1"/>
        <end position="19"/>
    </location>
</feature>
<dbReference type="Proteomes" id="UP001501266">
    <property type="component" value="Unassembled WGS sequence"/>
</dbReference>
<evidence type="ECO:0000313" key="4">
    <source>
        <dbReference type="Proteomes" id="UP001501266"/>
    </source>
</evidence>
<protein>
    <recommendedName>
        <fullName evidence="5">DUF3558 domain-containing protein</fullName>
    </recommendedName>
</protein>
<evidence type="ECO:0000313" key="3">
    <source>
        <dbReference type="EMBL" id="GAA1426366.1"/>
    </source>
</evidence>